<accession>A0ABY5M838</accession>
<sequence length="225" mass="23626">MSLRVSRQGRLVDMVLDRPPVNALDGETYDALARAFDDAEPEDVLVLRSAARHFCTGQDLAEHQSDKTAEQAAADLRRGAAAVIAALRCRAPFVAAVHGGAIGAGALLACAADVLIASEDAWFGLPELQVGVTIGGAVAQRTLGGPLTRRMLLTGERIGAAQVATLGGARLVARHELARTAQEAAQAIAGLEQPLVALARRTWGNDERESAAAAYEAEIEQFLAR</sequence>
<evidence type="ECO:0000313" key="3">
    <source>
        <dbReference type="Proteomes" id="UP001316184"/>
    </source>
</evidence>
<evidence type="ECO:0000313" key="2">
    <source>
        <dbReference type="EMBL" id="UUP13269.1"/>
    </source>
</evidence>
<organism evidence="2 3">
    <name type="scientific">Aeromicrobium wangtongii</name>
    <dbReference type="NCBI Taxonomy" id="2969247"/>
    <lineage>
        <taxon>Bacteria</taxon>
        <taxon>Bacillati</taxon>
        <taxon>Actinomycetota</taxon>
        <taxon>Actinomycetes</taxon>
        <taxon>Propionibacteriales</taxon>
        <taxon>Nocardioidaceae</taxon>
        <taxon>Aeromicrobium</taxon>
    </lineage>
</organism>
<gene>
    <name evidence="2" type="ORF">NQV15_15645</name>
</gene>
<dbReference type="Gene3D" id="3.90.226.10">
    <property type="entry name" value="2-enoyl-CoA Hydratase, Chain A, domain 1"/>
    <property type="match status" value="1"/>
</dbReference>
<evidence type="ECO:0000256" key="1">
    <source>
        <dbReference type="ARBA" id="ARBA00005254"/>
    </source>
</evidence>
<dbReference type="Pfam" id="PF00378">
    <property type="entry name" value="ECH_1"/>
    <property type="match status" value="1"/>
</dbReference>
<dbReference type="SUPFAM" id="SSF52096">
    <property type="entry name" value="ClpP/crotonase"/>
    <property type="match status" value="1"/>
</dbReference>
<name>A0ABY5M838_9ACTN</name>
<keyword evidence="3" id="KW-1185">Reference proteome</keyword>
<dbReference type="EMBL" id="CP102173">
    <property type="protein sequence ID" value="UUP13269.1"/>
    <property type="molecule type" value="Genomic_DNA"/>
</dbReference>
<reference evidence="2 3" key="1">
    <citation type="submission" date="2022-08" db="EMBL/GenBank/DDBJ databases">
        <title>novel species in genus Aeromicrobium.</title>
        <authorList>
            <person name="Ye L."/>
        </authorList>
    </citation>
    <scope>NUCLEOTIDE SEQUENCE [LARGE SCALE GENOMIC DNA]</scope>
    <source>
        <strain evidence="3">zg-Y1379</strain>
    </source>
</reference>
<protein>
    <submittedName>
        <fullName evidence="2">Enoyl-CoA hydratase/isomerase family protein</fullName>
    </submittedName>
</protein>
<dbReference type="PANTHER" id="PTHR43802:SF1">
    <property type="entry name" value="IP11341P-RELATED"/>
    <property type="match status" value="1"/>
</dbReference>
<dbReference type="Proteomes" id="UP001316184">
    <property type="component" value="Chromosome"/>
</dbReference>
<dbReference type="RefSeq" id="WP_232400393.1">
    <property type="nucleotide sequence ID" value="NZ_CP102173.1"/>
</dbReference>
<dbReference type="CDD" id="cd06558">
    <property type="entry name" value="crotonase-like"/>
    <property type="match status" value="1"/>
</dbReference>
<dbReference type="InterPro" id="IPR029045">
    <property type="entry name" value="ClpP/crotonase-like_dom_sf"/>
</dbReference>
<dbReference type="InterPro" id="IPR001753">
    <property type="entry name" value="Enoyl-CoA_hydra/iso"/>
</dbReference>
<proteinExistence type="inferred from homology"/>
<dbReference type="PANTHER" id="PTHR43802">
    <property type="entry name" value="ENOYL-COA HYDRATASE"/>
    <property type="match status" value="1"/>
</dbReference>
<comment type="similarity">
    <text evidence="1">Belongs to the enoyl-CoA hydratase/isomerase family.</text>
</comment>